<gene>
    <name evidence="1" type="ORF">SAMN04487971_1481</name>
</gene>
<evidence type="ECO:0000313" key="2">
    <source>
        <dbReference type="Proteomes" id="UP000199555"/>
    </source>
</evidence>
<protein>
    <submittedName>
        <fullName evidence="1">Uncharacterized protein</fullName>
    </submittedName>
</protein>
<accession>A0A1G9P9H5</accession>
<reference evidence="2" key="1">
    <citation type="submission" date="2016-10" db="EMBL/GenBank/DDBJ databases">
        <authorList>
            <person name="Varghese N."/>
            <person name="Submissions S."/>
        </authorList>
    </citation>
    <scope>NUCLEOTIDE SEQUENCE [LARGE SCALE GENOMIC DNA]</scope>
    <source>
        <strain evidence="2">CGMCC 1.7655</strain>
    </source>
</reference>
<organism evidence="1 2">
    <name type="scientific">Paracoccus chinensis</name>
    <dbReference type="NCBI Taxonomy" id="525640"/>
    <lineage>
        <taxon>Bacteria</taxon>
        <taxon>Pseudomonadati</taxon>
        <taxon>Pseudomonadota</taxon>
        <taxon>Alphaproteobacteria</taxon>
        <taxon>Rhodobacterales</taxon>
        <taxon>Paracoccaceae</taxon>
        <taxon>Paracoccus</taxon>
    </lineage>
</organism>
<evidence type="ECO:0000313" key="1">
    <source>
        <dbReference type="EMBL" id="SDL94795.1"/>
    </source>
</evidence>
<name>A0A1G9P9H5_9RHOB</name>
<dbReference type="AlphaFoldDB" id="A0A1G9P9H5"/>
<proteinExistence type="predicted"/>
<dbReference type="EMBL" id="FNGE01000048">
    <property type="protein sequence ID" value="SDL94795.1"/>
    <property type="molecule type" value="Genomic_DNA"/>
</dbReference>
<keyword evidence="2" id="KW-1185">Reference proteome</keyword>
<dbReference type="Proteomes" id="UP000199555">
    <property type="component" value="Unassembled WGS sequence"/>
</dbReference>
<sequence>MTYPKMPTRLDNAEQIMAWLRLLQADGQSFAEEVSAQVAAGTLTEEISSSYLDKFTWLMAATDKAYAAVEEGDLWPAAGFVDVRLSLHSTGLERHRA</sequence>